<dbReference type="Proteomes" id="UP000198615">
    <property type="component" value="Unassembled WGS sequence"/>
</dbReference>
<name>A0A8G2EZ25_9PROT</name>
<protein>
    <submittedName>
        <fullName evidence="1">Uncharacterized protein</fullName>
    </submittedName>
</protein>
<accession>A0A8G2EZ25</accession>
<dbReference type="RefSeq" id="WP_139189311.1">
    <property type="nucleotide sequence ID" value="NZ_FNBW01000007.1"/>
</dbReference>
<gene>
    <name evidence="1" type="ORF">SAMN05660686_02675</name>
</gene>
<dbReference type="OrthoDB" id="7302449at2"/>
<keyword evidence="2" id="KW-1185">Reference proteome</keyword>
<evidence type="ECO:0000313" key="1">
    <source>
        <dbReference type="EMBL" id="SDF88315.1"/>
    </source>
</evidence>
<reference evidence="1 2" key="1">
    <citation type="submission" date="2016-10" db="EMBL/GenBank/DDBJ databases">
        <authorList>
            <person name="Varghese N."/>
            <person name="Submissions S."/>
        </authorList>
    </citation>
    <scope>NUCLEOTIDE SEQUENCE [LARGE SCALE GENOMIC DNA]</scope>
    <source>
        <strain evidence="1 2">DSM 18839</strain>
    </source>
</reference>
<comment type="caution">
    <text evidence="1">The sequence shown here is derived from an EMBL/GenBank/DDBJ whole genome shotgun (WGS) entry which is preliminary data.</text>
</comment>
<dbReference type="EMBL" id="FNBW01000007">
    <property type="protein sequence ID" value="SDF88315.1"/>
    <property type="molecule type" value="Genomic_DNA"/>
</dbReference>
<organism evidence="1 2">
    <name type="scientific">Thalassobaculum litoreum DSM 18839</name>
    <dbReference type="NCBI Taxonomy" id="1123362"/>
    <lineage>
        <taxon>Bacteria</taxon>
        <taxon>Pseudomonadati</taxon>
        <taxon>Pseudomonadota</taxon>
        <taxon>Alphaproteobacteria</taxon>
        <taxon>Rhodospirillales</taxon>
        <taxon>Thalassobaculaceae</taxon>
        <taxon>Thalassobaculum</taxon>
    </lineage>
</organism>
<sequence>MTISSVYGGSSTYASLARLMRDADATTQGAAQGTAQGMNQAGRTAGQAGDPVLVKLSPQAQALALRDSDPAAYYSRFFPTRDGEPASALAAAVADPGQAGSSSGLSRAEVAADARTRMDARYEQMAAEGQPFDAGSFEGRDQYTLMVDLDRRSLNAVATNAEGLFSEEEQDIARNIMLQQQGLAMGLYSGPTSQKSAFVDPNPDDTPARMEAAMSFLDQVSDEEKSSVAWASARASAQIAYEWSTPRGNGLAEQLDSDVPLAQLIKSAMGTMQGDVSRGWTLGSIRDAGDLQRQPWFQGFEDRLPTAIRATEDLLGTQG</sequence>
<dbReference type="AlphaFoldDB" id="A0A8G2EZ25"/>
<proteinExistence type="predicted"/>
<evidence type="ECO:0000313" key="2">
    <source>
        <dbReference type="Proteomes" id="UP000198615"/>
    </source>
</evidence>